<evidence type="ECO:0000313" key="10">
    <source>
        <dbReference type="Proteomes" id="UP000700596"/>
    </source>
</evidence>
<evidence type="ECO:0000256" key="5">
    <source>
        <dbReference type="ARBA" id="ARBA00038359"/>
    </source>
</evidence>
<dbReference type="GO" id="GO:0016020">
    <property type="term" value="C:membrane"/>
    <property type="evidence" value="ECO:0007669"/>
    <property type="project" value="UniProtKB-SubCell"/>
</dbReference>
<dbReference type="PANTHER" id="PTHR33048:SF129">
    <property type="entry name" value="INTEGRAL MEMBRANE PROTEIN-RELATED"/>
    <property type="match status" value="1"/>
</dbReference>
<feature type="transmembrane region" description="Helical" evidence="7">
    <location>
        <begin position="243"/>
        <end position="264"/>
    </location>
</feature>
<keyword evidence="10" id="KW-1185">Reference proteome</keyword>
<accession>A0A9P9DGF1</accession>
<dbReference type="EMBL" id="JAGMWT010000012">
    <property type="protein sequence ID" value="KAH7118798.1"/>
    <property type="molecule type" value="Genomic_DNA"/>
</dbReference>
<keyword evidence="2 7" id="KW-0812">Transmembrane</keyword>
<dbReference type="InterPro" id="IPR049326">
    <property type="entry name" value="Rhodopsin_dom_fungi"/>
</dbReference>
<dbReference type="OrthoDB" id="4525788at2759"/>
<comment type="subcellular location">
    <subcellularLocation>
        <location evidence="1">Membrane</location>
        <topology evidence="1">Multi-pass membrane protein</topology>
    </subcellularLocation>
</comment>
<dbReference type="AlphaFoldDB" id="A0A9P9DGF1"/>
<feature type="transmembrane region" description="Helical" evidence="7">
    <location>
        <begin position="161"/>
        <end position="182"/>
    </location>
</feature>
<evidence type="ECO:0000256" key="2">
    <source>
        <dbReference type="ARBA" id="ARBA00022692"/>
    </source>
</evidence>
<dbReference type="PANTHER" id="PTHR33048">
    <property type="entry name" value="PTH11-LIKE INTEGRAL MEMBRANE PROTEIN (AFU_ORTHOLOGUE AFUA_5G11245)"/>
    <property type="match status" value="1"/>
</dbReference>
<name>A0A9P9DGF1_9PLEO</name>
<dbReference type="Proteomes" id="UP000700596">
    <property type="component" value="Unassembled WGS sequence"/>
</dbReference>
<dbReference type="InterPro" id="IPR052337">
    <property type="entry name" value="SAT4-like"/>
</dbReference>
<evidence type="ECO:0000256" key="4">
    <source>
        <dbReference type="ARBA" id="ARBA00023136"/>
    </source>
</evidence>
<feature type="transmembrane region" description="Helical" evidence="7">
    <location>
        <begin position="130"/>
        <end position="149"/>
    </location>
</feature>
<sequence>MAGDFPNLSSDTMANWPELDLDPTTRGWYPPYAITLAALSTAFLVARIDSQVRKSYHGLGIDDALLISAWLFAILFTASSASGTLNSGFNRHMWDVPAPLYSRAALVRNLSNTIEHFLILLKIEWLSEGAFTFSTCLTKICVLLFYRRLDPPCPKNLRRIISCFIAFAVAYSMACILTQVLLCRPTSSYWHMPRPKRPVQRSCSSEHLFYPIQGTFDALSIFYSILIPVLVLRNLPMSKFQRIGLRIVALLGLVVFGASITRTTLLYQLETSTNGDATWNGFNVFVWAQLECQLAIICASLPFLQRYFAQYRGTPIVFVNRDPNSRNDSVMSRVGSSLSGQIKRLPFGRSSSPRQLEISKPRPHPPAVEIPEWEFETLAASPKSPEDEQNYDRYLAGRYGPPVPPKDSRELFDQYRREHGEIV</sequence>
<keyword evidence="3 7" id="KW-1133">Transmembrane helix</keyword>
<evidence type="ECO:0000256" key="1">
    <source>
        <dbReference type="ARBA" id="ARBA00004141"/>
    </source>
</evidence>
<evidence type="ECO:0000256" key="6">
    <source>
        <dbReference type="SAM" id="MobiDB-lite"/>
    </source>
</evidence>
<feature type="transmembrane region" description="Helical" evidence="7">
    <location>
        <begin position="65"/>
        <end position="85"/>
    </location>
</feature>
<evidence type="ECO:0000256" key="3">
    <source>
        <dbReference type="ARBA" id="ARBA00022989"/>
    </source>
</evidence>
<feature type="transmembrane region" description="Helical" evidence="7">
    <location>
        <begin position="28"/>
        <end position="45"/>
    </location>
</feature>
<comment type="caution">
    <text evidence="9">The sequence shown here is derived from an EMBL/GenBank/DDBJ whole genome shotgun (WGS) entry which is preliminary data.</text>
</comment>
<dbReference type="Pfam" id="PF20684">
    <property type="entry name" value="Fung_rhodopsin"/>
    <property type="match status" value="1"/>
</dbReference>
<feature type="transmembrane region" description="Helical" evidence="7">
    <location>
        <begin position="208"/>
        <end position="231"/>
    </location>
</feature>
<keyword evidence="4 7" id="KW-0472">Membrane</keyword>
<reference evidence="9" key="1">
    <citation type="journal article" date="2021" name="Nat. Commun.">
        <title>Genetic determinants of endophytism in the Arabidopsis root mycobiome.</title>
        <authorList>
            <person name="Mesny F."/>
            <person name="Miyauchi S."/>
            <person name="Thiergart T."/>
            <person name="Pickel B."/>
            <person name="Atanasova L."/>
            <person name="Karlsson M."/>
            <person name="Huettel B."/>
            <person name="Barry K.W."/>
            <person name="Haridas S."/>
            <person name="Chen C."/>
            <person name="Bauer D."/>
            <person name="Andreopoulos W."/>
            <person name="Pangilinan J."/>
            <person name="LaButti K."/>
            <person name="Riley R."/>
            <person name="Lipzen A."/>
            <person name="Clum A."/>
            <person name="Drula E."/>
            <person name="Henrissat B."/>
            <person name="Kohler A."/>
            <person name="Grigoriev I.V."/>
            <person name="Martin F.M."/>
            <person name="Hacquard S."/>
        </authorList>
    </citation>
    <scope>NUCLEOTIDE SEQUENCE</scope>
    <source>
        <strain evidence="9">MPI-CAGE-CH-0243</strain>
    </source>
</reference>
<comment type="similarity">
    <text evidence="5">Belongs to the SAT4 family.</text>
</comment>
<evidence type="ECO:0000256" key="7">
    <source>
        <dbReference type="SAM" id="Phobius"/>
    </source>
</evidence>
<proteinExistence type="inferred from homology"/>
<gene>
    <name evidence="9" type="ORF">B0J11DRAFT_76877</name>
</gene>
<feature type="transmembrane region" description="Helical" evidence="7">
    <location>
        <begin position="284"/>
        <end position="304"/>
    </location>
</feature>
<evidence type="ECO:0000259" key="8">
    <source>
        <dbReference type="Pfam" id="PF20684"/>
    </source>
</evidence>
<feature type="domain" description="Rhodopsin" evidence="8">
    <location>
        <begin position="55"/>
        <end position="308"/>
    </location>
</feature>
<feature type="region of interest" description="Disordered" evidence="6">
    <location>
        <begin position="348"/>
        <end position="409"/>
    </location>
</feature>
<protein>
    <recommendedName>
        <fullName evidence="8">Rhodopsin domain-containing protein</fullName>
    </recommendedName>
</protein>
<organism evidence="9 10">
    <name type="scientific">Dendryphion nanum</name>
    <dbReference type="NCBI Taxonomy" id="256645"/>
    <lineage>
        <taxon>Eukaryota</taxon>
        <taxon>Fungi</taxon>
        <taxon>Dikarya</taxon>
        <taxon>Ascomycota</taxon>
        <taxon>Pezizomycotina</taxon>
        <taxon>Dothideomycetes</taxon>
        <taxon>Pleosporomycetidae</taxon>
        <taxon>Pleosporales</taxon>
        <taxon>Torulaceae</taxon>
        <taxon>Dendryphion</taxon>
    </lineage>
</organism>
<evidence type="ECO:0000313" key="9">
    <source>
        <dbReference type="EMBL" id="KAH7118798.1"/>
    </source>
</evidence>